<protein>
    <submittedName>
        <fullName evidence="1">Uncharacterized protein</fullName>
    </submittedName>
</protein>
<reference evidence="1" key="1">
    <citation type="submission" date="2014-09" db="EMBL/GenBank/DDBJ databases">
        <authorList>
            <person name="Magalhaes I.L.F."/>
            <person name="Oliveira U."/>
            <person name="Santos F.R."/>
            <person name="Vidigal T.H.D.A."/>
            <person name="Brescovit A.D."/>
            <person name="Santos A.J."/>
        </authorList>
    </citation>
    <scope>NUCLEOTIDE SEQUENCE</scope>
    <source>
        <tissue evidence="1">Shoot tissue taken approximately 20 cm above the soil surface</tissue>
    </source>
</reference>
<dbReference type="EMBL" id="GBRH01233069">
    <property type="protein sequence ID" value="JAD64826.1"/>
    <property type="molecule type" value="Transcribed_RNA"/>
</dbReference>
<sequence>MTSLEDLLQALRHGACLDLQCFCSMK</sequence>
<proteinExistence type="predicted"/>
<organism evidence="1">
    <name type="scientific">Arundo donax</name>
    <name type="common">Giant reed</name>
    <name type="synonym">Donax arundinaceus</name>
    <dbReference type="NCBI Taxonomy" id="35708"/>
    <lineage>
        <taxon>Eukaryota</taxon>
        <taxon>Viridiplantae</taxon>
        <taxon>Streptophyta</taxon>
        <taxon>Embryophyta</taxon>
        <taxon>Tracheophyta</taxon>
        <taxon>Spermatophyta</taxon>
        <taxon>Magnoliopsida</taxon>
        <taxon>Liliopsida</taxon>
        <taxon>Poales</taxon>
        <taxon>Poaceae</taxon>
        <taxon>PACMAD clade</taxon>
        <taxon>Arundinoideae</taxon>
        <taxon>Arundineae</taxon>
        <taxon>Arundo</taxon>
    </lineage>
</organism>
<reference evidence="1" key="2">
    <citation type="journal article" date="2015" name="Data Brief">
        <title>Shoot transcriptome of the giant reed, Arundo donax.</title>
        <authorList>
            <person name="Barrero R.A."/>
            <person name="Guerrero F.D."/>
            <person name="Moolhuijzen P."/>
            <person name="Goolsby J.A."/>
            <person name="Tidwell J."/>
            <person name="Bellgard S.E."/>
            <person name="Bellgard M.I."/>
        </authorList>
    </citation>
    <scope>NUCLEOTIDE SEQUENCE</scope>
    <source>
        <tissue evidence="1">Shoot tissue taken approximately 20 cm above the soil surface</tissue>
    </source>
</reference>
<name>A0A0A9BN67_ARUDO</name>
<dbReference type="AlphaFoldDB" id="A0A0A9BN67"/>
<evidence type="ECO:0000313" key="1">
    <source>
        <dbReference type="EMBL" id="JAD64826.1"/>
    </source>
</evidence>
<accession>A0A0A9BN67</accession>